<evidence type="ECO:0000313" key="4">
    <source>
        <dbReference type="Proteomes" id="UP000290624"/>
    </source>
</evidence>
<feature type="transmembrane region" description="Helical" evidence="2">
    <location>
        <begin position="20"/>
        <end position="40"/>
    </location>
</feature>
<dbReference type="InterPro" id="IPR005754">
    <property type="entry name" value="Sortase"/>
</dbReference>
<dbReference type="OrthoDB" id="5242879at2"/>
<evidence type="ECO:0000256" key="2">
    <source>
        <dbReference type="SAM" id="Phobius"/>
    </source>
</evidence>
<dbReference type="InterPro" id="IPR023365">
    <property type="entry name" value="Sortase_dom-sf"/>
</dbReference>
<keyword evidence="2" id="KW-0812">Transmembrane</keyword>
<evidence type="ECO:0000256" key="1">
    <source>
        <dbReference type="ARBA" id="ARBA00022801"/>
    </source>
</evidence>
<name>A0A4Q2EH60_9ACTN</name>
<gene>
    <name evidence="3" type="ORF">C1706_11240</name>
</gene>
<dbReference type="AlphaFoldDB" id="A0A4Q2EH60"/>
<keyword evidence="1" id="KW-0378">Hydrolase</keyword>
<dbReference type="Gene3D" id="2.40.260.10">
    <property type="entry name" value="Sortase"/>
    <property type="match status" value="1"/>
</dbReference>
<dbReference type="GO" id="GO:0016787">
    <property type="term" value="F:hydrolase activity"/>
    <property type="evidence" value="ECO:0007669"/>
    <property type="project" value="UniProtKB-KW"/>
</dbReference>
<evidence type="ECO:0000313" key="3">
    <source>
        <dbReference type="EMBL" id="RXW31714.1"/>
    </source>
</evidence>
<organism evidence="3 4">
    <name type="scientific">Propioniciclava flava</name>
    <dbReference type="NCBI Taxonomy" id="2072026"/>
    <lineage>
        <taxon>Bacteria</taxon>
        <taxon>Bacillati</taxon>
        <taxon>Actinomycetota</taxon>
        <taxon>Actinomycetes</taxon>
        <taxon>Propionibacteriales</taxon>
        <taxon>Propionibacteriaceae</taxon>
        <taxon>Propioniciclava</taxon>
    </lineage>
</organism>
<dbReference type="InterPro" id="IPR042003">
    <property type="entry name" value="Sortase_E"/>
</dbReference>
<keyword evidence="2" id="KW-0472">Membrane</keyword>
<dbReference type="EMBL" id="PPCV01000007">
    <property type="protein sequence ID" value="RXW31714.1"/>
    <property type="molecule type" value="Genomic_DNA"/>
</dbReference>
<dbReference type="Proteomes" id="UP000290624">
    <property type="component" value="Unassembled WGS sequence"/>
</dbReference>
<comment type="caution">
    <text evidence="3">The sequence shown here is derived from an EMBL/GenBank/DDBJ whole genome shotgun (WGS) entry which is preliminary data.</text>
</comment>
<accession>A0A4Q2EH60</accession>
<dbReference type="CDD" id="cd05830">
    <property type="entry name" value="Sortase_E"/>
    <property type="match status" value="1"/>
</dbReference>
<dbReference type="RefSeq" id="WP_129459322.1">
    <property type="nucleotide sequence ID" value="NZ_PPCV01000007.1"/>
</dbReference>
<reference evidence="3 4" key="1">
    <citation type="submission" date="2018-01" db="EMBL/GenBank/DDBJ databases">
        <title>Lactibacter flavus gen. nov., sp. nov., a novel bacterium of the family Propionibacteriaceae isolated from raw milk and dairy products.</title>
        <authorList>
            <person name="Wenning M."/>
            <person name="Breitenwieser F."/>
            <person name="Huptas C."/>
            <person name="von Neubeck M."/>
            <person name="Busse H.-J."/>
            <person name="Scherer S."/>
        </authorList>
    </citation>
    <scope>NUCLEOTIDE SEQUENCE [LARGE SCALE GENOMIC DNA]</scope>
    <source>
        <strain evidence="3 4">VG341</strain>
    </source>
</reference>
<keyword evidence="4" id="KW-1185">Reference proteome</keyword>
<dbReference type="Pfam" id="PF04203">
    <property type="entry name" value="Sortase"/>
    <property type="match status" value="1"/>
</dbReference>
<sequence length="221" mass="23016">MTDDRAVPERARSVRPRRPVLVVGLLVLVAALGAFGWSVYDLILRPPVDPGAAGRSVAALQERWRNGHDTTPDPLSTQAVALLTIPALGTTPWPVVVGADPASLTQGVGWYPGTAAPGELGTFAVAGHAGVAGPFAGLSRLAPGDDILIETGTRRFTYRVDADPGVATVGRSDTWVIQPVPGRPEEKPTVATLTLTTAQGLIGSDSRTVAFATLVDASEKR</sequence>
<protein>
    <submittedName>
        <fullName evidence="3">Class E sortase</fullName>
    </submittedName>
</protein>
<proteinExistence type="predicted"/>
<keyword evidence="2" id="KW-1133">Transmembrane helix</keyword>
<dbReference type="SUPFAM" id="SSF63817">
    <property type="entry name" value="Sortase"/>
    <property type="match status" value="1"/>
</dbReference>